<protein>
    <recommendedName>
        <fullName evidence="1">Poly(A) RNA polymerase mitochondrial-like central palm domain-containing protein</fullName>
    </recommendedName>
</protein>
<organism evidence="2 3">
    <name type="scientific">Eleusine coracana subsp. coracana</name>
    <dbReference type="NCBI Taxonomy" id="191504"/>
    <lineage>
        <taxon>Eukaryota</taxon>
        <taxon>Viridiplantae</taxon>
        <taxon>Streptophyta</taxon>
        <taxon>Embryophyta</taxon>
        <taxon>Tracheophyta</taxon>
        <taxon>Spermatophyta</taxon>
        <taxon>Magnoliopsida</taxon>
        <taxon>Liliopsida</taxon>
        <taxon>Poales</taxon>
        <taxon>Poaceae</taxon>
        <taxon>PACMAD clade</taxon>
        <taxon>Chloridoideae</taxon>
        <taxon>Cynodonteae</taxon>
        <taxon>Eleusininae</taxon>
        <taxon>Eleusine</taxon>
    </lineage>
</organism>
<evidence type="ECO:0000259" key="1">
    <source>
        <dbReference type="Pfam" id="PF22600"/>
    </source>
</evidence>
<dbReference type="InterPro" id="IPR054708">
    <property type="entry name" value="MTPAP-like_central"/>
</dbReference>
<dbReference type="EMBL" id="BQKI01000004">
    <property type="protein sequence ID" value="GJM92584.1"/>
    <property type="molecule type" value="Genomic_DNA"/>
</dbReference>
<reference evidence="2" key="1">
    <citation type="journal article" date="2018" name="DNA Res.">
        <title>Multiple hybrid de novo genome assembly of finger millet, an orphan allotetraploid crop.</title>
        <authorList>
            <person name="Hatakeyama M."/>
            <person name="Aluri S."/>
            <person name="Balachadran M.T."/>
            <person name="Sivarajan S.R."/>
            <person name="Patrignani A."/>
            <person name="Gruter S."/>
            <person name="Poveda L."/>
            <person name="Shimizu-Inatsugi R."/>
            <person name="Baeten J."/>
            <person name="Francoijs K.J."/>
            <person name="Nataraja K.N."/>
            <person name="Reddy Y.A.N."/>
            <person name="Phadnis S."/>
            <person name="Ravikumar R.L."/>
            <person name="Schlapbach R."/>
            <person name="Sreeman S.M."/>
            <person name="Shimizu K.K."/>
        </authorList>
    </citation>
    <scope>NUCLEOTIDE SEQUENCE</scope>
</reference>
<dbReference type="AlphaFoldDB" id="A0AAV5C3A9"/>
<dbReference type="Gene3D" id="3.30.460.10">
    <property type="entry name" value="Beta Polymerase, domain 2"/>
    <property type="match status" value="1"/>
</dbReference>
<proteinExistence type="predicted"/>
<evidence type="ECO:0000313" key="3">
    <source>
        <dbReference type="Proteomes" id="UP001054889"/>
    </source>
</evidence>
<dbReference type="Pfam" id="PF22600">
    <property type="entry name" value="MTPAP-like_central"/>
    <property type="match status" value="1"/>
</dbReference>
<gene>
    <name evidence="2" type="primary">ga09065</name>
    <name evidence="2" type="ORF">PR202_ga09065</name>
</gene>
<dbReference type="GO" id="GO:0050265">
    <property type="term" value="F:RNA uridylyltransferase activity"/>
    <property type="evidence" value="ECO:0007669"/>
    <property type="project" value="TreeGrafter"/>
</dbReference>
<name>A0AAV5C3A9_ELECO</name>
<reference evidence="2" key="2">
    <citation type="submission" date="2021-12" db="EMBL/GenBank/DDBJ databases">
        <title>Resequencing data analysis of finger millet.</title>
        <authorList>
            <person name="Hatakeyama M."/>
            <person name="Aluri S."/>
            <person name="Balachadran M.T."/>
            <person name="Sivarajan S.R."/>
            <person name="Poveda L."/>
            <person name="Shimizu-Inatsugi R."/>
            <person name="Schlapbach R."/>
            <person name="Sreeman S.M."/>
            <person name="Shimizu K.K."/>
        </authorList>
    </citation>
    <scope>NUCLEOTIDE SEQUENCE</scope>
</reference>
<dbReference type="SUPFAM" id="SSF81301">
    <property type="entry name" value="Nucleotidyltransferase"/>
    <property type="match status" value="1"/>
</dbReference>
<sequence length="115" mass="12868">MAEHIYTYDLLKTCTKDILSVIKPVEDDRNKRLRAIQELTDTVNSVGALRGSPVKPFGSFVSNLYAKSGDLDVSVDLRSGSDLPISKKKKQNALRELMRALQIRGKLLVDLLPNR</sequence>
<dbReference type="GO" id="GO:0031123">
    <property type="term" value="P:RNA 3'-end processing"/>
    <property type="evidence" value="ECO:0007669"/>
    <property type="project" value="TreeGrafter"/>
</dbReference>
<comment type="caution">
    <text evidence="2">The sequence shown here is derived from an EMBL/GenBank/DDBJ whole genome shotgun (WGS) entry which is preliminary data.</text>
</comment>
<dbReference type="PANTHER" id="PTHR12271">
    <property type="entry name" value="POLY A POLYMERASE CID PAP -RELATED"/>
    <property type="match status" value="1"/>
</dbReference>
<dbReference type="Proteomes" id="UP001054889">
    <property type="component" value="Unassembled WGS sequence"/>
</dbReference>
<dbReference type="PANTHER" id="PTHR12271:SF123">
    <property type="entry name" value="PROTEIN HESO1"/>
    <property type="match status" value="1"/>
</dbReference>
<evidence type="ECO:0000313" key="2">
    <source>
        <dbReference type="EMBL" id="GJM92584.1"/>
    </source>
</evidence>
<accession>A0AAV5C3A9</accession>
<dbReference type="InterPro" id="IPR043519">
    <property type="entry name" value="NT_sf"/>
</dbReference>
<keyword evidence="3" id="KW-1185">Reference proteome</keyword>
<feature type="domain" description="Poly(A) RNA polymerase mitochondrial-like central palm" evidence="1">
    <location>
        <begin position="15"/>
        <end position="103"/>
    </location>
</feature>